<dbReference type="WBParaSite" id="EgrG_000107700">
    <property type="protein sequence ID" value="EgrG_000107700"/>
    <property type="gene ID" value="EgrG_000107700"/>
</dbReference>
<dbReference type="PANTHER" id="PTHR42948">
    <property type="entry name" value="TRANSPORTER"/>
    <property type="match status" value="1"/>
</dbReference>
<sequence>MLQSSKLATPFMRATVPGTVNLGCSQSTVIRDSAVNSAENVCEADDRGGGNHQEGQSTVLPTNFTYSVGLVLSCLGCVLGTGNIWRFPRMVAVASCDSGSLTFILAWVFFLFTWSIPLIVTEYTLGRFTLPTSLLSWDGASTTSTCHVLGPTSPPPNRRAELSSTISSYVSILHIVQ</sequence>
<comment type="subcellular location">
    <subcellularLocation>
        <location evidence="1">Membrane</location>
        <topology evidence="1">Multi-pass membrane protein</topology>
    </subcellularLocation>
</comment>
<evidence type="ECO:0000256" key="1">
    <source>
        <dbReference type="ARBA" id="ARBA00004141"/>
    </source>
</evidence>
<dbReference type="InterPro" id="IPR037272">
    <property type="entry name" value="SNS_sf"/>
</dbReference>
<feature type="transmembrane region" description="Helical" evidence="7">
    <location>
        <begin position="64"/>
        <end position="87"/>
    </location>
</feature>
<name>A0A068WV60_ECHGR</name>
<evidence type="ECO:0000256" key="5">
    <source>
        <dbReference type="ARBA" id="ARBA00023136"/>
    </source>
</evidence>
<dbReference type="GO" id="GO:0016020">
    <property type="term" value="C:membrane"/>
    <property type="evidence" value="ECO:0007669"/>
    <property type="project" value="UniProtKB-SubCell"/>
</dbReference>
<feature type="binding site" evidence="6">
    <location>
        <position position="83"/>
    </location>
    <ligand>
        <name>Na(+)</name>
        <dbReference type="ChEBI" id="CHEBI:29101"/>
        <label>1</label>
    </ligand>
</feature>
<feature type="transmembrane region" description="Helical" evidence="7">
    <location>
        <begin position="99"/>
        <end position="120"/>
    </location>
</feature>
<dbReference type="GO" id="GO:0046872">
    <property type="term" value="F:metal ion binding"/>
    <property type="evidence" value="ECO:0007669"/>
    <property type="project" value="UniProtKB-KW"/>
</dbReference>
<evidence type="ECO:0000256" key="3">
    <source>
        <dbReference type="ARBA" id="ARBA00022692"/>
    </source>
</evidence>
<reference evidence="8" key="2">
    <citation type="submission" date="2014-06" db="EMBL/GenBank/DDBJ databases">
        <authorList>
            <person name="Aslett M."/>
        </authorList>
    </citation>
    <scope>NUCLEOTIDE SEQUENCE</scope>
</reference>
<accession>A0A068WV60</accession>
<keyword evidence="6" id="KW-0915">Sodium</keyword>
<keyword evidence="6" id="KW-0479">Metal-binding</keyword>
<dbReference type="AlphaFoldDB" id="A0A068WV60"/>
<dbReference type="InterPro" id="IPR000175">
    <property type="entry name" value="Na/ntran_symport"/>
</dbReference>
<protein>
    <submittedName>
        <fullName evidence="8 10">Uncharacterized sodium dependent transporter</fullName>
    </submittedName>
</protein>
<dbReference type="SUPFAM" id="SSF161070">
    <property type="entry name" value="SNF-like"/>
    <property type="match status" value="1"/>
</dbReference>
<evidence type="ECO:0000256" key="6">
    <source>
        <dbReference type="PIRSR" id="PIRSR600175-1"/>
    </source>
</evidence>
<reference evidence="8 9" key="1">
    <citation type="journal article" date="2013" name="Nature">
        <title>The genomes of four tapeworm species reveal adaptations to parasitism.</title>
        <authorList>
            <person name="Tsai I.J."/>
            <person name="Zarowiecki M."/>
            <person name="Holroyd N."/>
            <person name="Garciarrubio A."/>
            <person name="Sanchez-Flores A."/>
            <person name="Brooks K.L."/>
            <person name="Tracey A."/>
            <person name="Bobes R.J."/>
            <person name="Fragoso G."/>
            <person name="Sciutto E."/>
            <person name="Aslett M."/>
            <person name="Beasley H."/>
            <person name="Bennett H.M."/>
            <person name="Cai J."/>
            <person name="Camicia F."/>
            <person name="Clark R."/>
            <person name="Cucher M."/>
            <person name="De Silva N."/>
            <person name="Day T.A."/>
            <person name="Deplazes P."/>
            <person name="Estrada K."/>
            <person name="Fernandez C."/>
            <person name="Holland P.W."/>
            <person name="Hou J."/>
            <person name="Hu S."/>
            <person name="Huckvale T."/>
            <person name="Hung S.S."/>
            <person name="Kamenetzky L."/>
            <person name="Keane J.A."/>
            <person name="Kiss F."/>
            <person name="Koziol U."/>
            <person name="Lambert O."/>
            <person name="Liu K."/>
            <person name="Luo X."/>
            <person name="Luo Y."/>
            <person name="Macchiaroli N."/>
            <person name="Nichol S."/>
            <person name="Paps J."/>
            <person name="Parkinson J."/>
            <person name="Pouchkina-Stantcheva N."/>
            <person name="Riddiford N."/>
            <person name="Rosenzvit M."/>
            <person name="Salinas G."/>
            <person name="Wasmuth J.D."/>
            <person name="Zamanian M."/>
            <person name="Zheng Y."/>
            <person name="Cai X."/>
            <person name="Soberon X."/>
            <person name="Olson P.D."/>
            <person name="Laclette J.P."/>
            <person name="Brehm K."/>
            <person name="Berriman M."/>
            <person name="Garciarrubio A."/>
            <person name="Bobes R.J."/>
            <person name="Fragoso G."/>
            <person name="Sanchez-Flores A."/>
            <person name="Estrada K."/>
            <person name="Cevallos M.A."/>
            <person name="Morett E."/>
            <person name="Gonzalez V."/>
            <person name="Portillo T."/>
            <person name="Ochoa-Leyva A."/>
            <person name="Jose M.V."/>
            <person name="Sciutto E."/>
            <person name="Landa A."/>
            <person name="Jimenez L."/>
            <person name="Valdes V."/>
            <person name="Carrero J.C."/>
            <person name="Larralde C."/>
            <person name="Morales-Montor J."/>
            <person name="Limon-Lason J."/>
            <person name="Soberon X."/>
            <person name="Laclette J.P."/>
        </authorList>
    </citation>
    <scope>NUCLEOTIDE SEQUENCE [LARGE SCALE GENOMIC DNA]</scope>
</reference>
<gene>
    <name evidence="8" type="ORF">EgrG_000107700</name>
</gene>
<dbReference type="PANTHER" id="PTHR42948:SF1">
    <property type="entry name" value="TRANSPORTER"/>
    <property type="match status" value="1"/>
</dbReference>
<feature type="binding site" evidence="6">
    <location>
        <position position="76"/>
    </location>
    <ligand>
        <name>Na(+)</name>
        <dbReference type="ChEBI" id="CHEBI:29101"/>
        <label>1</label>
    </ligand>
</feature>
<proteinExistence type="predicted"/>
<keyword evidence="2" id="KW-0813">Transport</keyword>
<evidence type="ECO:0000256" key="2">
    <source>
        <dbReference type="ARBA" id="ARBA00022448"/>
    </source>
</evidence>
<evidence type="ECO:0000313" key="10">
    <source>
        <dbReference type="WBParaSite" id="EgrG_000107700"/>
    </source>
</evidence>
<reference evidence="10" key="3">
    <citation type="submission" date="2020-10" db="UniProtKB">
        <authorList>
            <consortium name="WormBaseParasite"/>
        </authorList>
    </citation>
    <scope>IDENTIFICATION</scope>
</reference>
<keyword evidence="4 7" id="KW-1133">Transmembrane helix</keyword>
<organism evidence="8">
    <name type="scientific">Echinococcus granulosus</name>
    <name type="common">Hydatid tapeworm</name>
    <dbReference type="NCBI Taxonomy" id="6210"/>
    <lineage>
        <taxon>Eukaryota</taxon>
        <taxon>Metazoa</taxon>
        <taxon>Spiralia</taxon>
        <taxon>Lophotrochozoa</taxon>
        <taxon>Platyhelminthes</taxon>
        <taxon>Cestoda</taxon>
        <taxon>Eucestoda</taxon>
        <taxon>Cyclophyllidea</taxon>
        <taxon>Taeniidae</taxon>
        <taxon>Echinococcus</taxon>
        <taxon>Echinococcus granulosus group</taxon>
    </lineage>
</organism>
<evidence type="ECO:0000256" key="7">
    <source>
        <dbReference type="SAM" id="Phobius"/>
    </source>
</evidence>
<keyword evidence="5 7" id="KW-0472">Membrane</keyword>
<dbReference type="Pfam" id="PF00209">
    <property type="entry name" value="SNF"/>
    <property type="match status" value="1"/>
</dbReference>
<dbReference type="EMBL" id="LK028584">
    <property type="protein sequence ID" value="CDS21589.1"/>
    <property type="molecule type" value="Genomic_DNA"/>
</dbReference>
<evidence type="ECO:0000256" key="4">
    <source>
        <dbReference type="ARBA" id="ARBA00022989"/>
    </source>
</evidence>
<evidence type="ECO:0000313" key="8">
    <source>
        <dbReference type="EMBL" id="CDS21589.1"/>
    </source>
</evidence>
<dbReference type="PROSITE" id="PS50267">
    <property type="entry name" value="NA_NEUROTRAN_SYMP_3"/>
    <property type="match status" value="1"/>
</dbReference>
<dbReference type="OrthoDB" id="6581954at2759"/>
<keyword evidence="3 7" id="KW-0812">Transmembrane</keyword>
<dbReference type="Proteomes" id="UP000492820">
    <property type="component" value="Unassembled WGS sequence"/>
</dbReference>
<evidence type="ECO:0000313" key="9">
    <source>
        <dbReference type="Proteomes" id="UP000492820"/>
    </source>
</evidence>